<dbReference type="OrthoDB" id="1924068at2759"/>
<feature type="compositionally biased region" description="Polar residues" evidence="1">
    <location>
        <begin position="17"/>
        <end position="33"/>
    </location>
</feature>
<gene>
    <name evidence="2" type="ORF">G2W53_017481</name>
</gene>
<dbReference type="PANTHER" id="PTHR31286">
    <property type="entry name" value="GLYCINE-RICH CELL WALL STRUCTURAL PROTEIN 1.8-LIKE"/>
    <property type="match status" value="1"/>
</dbReference>
<protein>
    <submittedName>
        <fullName evidence="2">Myb-like protein X</fullName>
    </submittedName>
</protein>
<feature type="compositionally biased region" description="Polar residues" evidence="1">
    <location>
        <begin position="394"/>
        <end position="408"/>
    </location>
</feature>
<accession>A0A834TRZ9</accession>
<keyword evidence="3" id="KW-1185">Reference proteome</keyword>
<comment type="caution">
    <text evidence="2">The sequence shown here is derived from an EMBL/GenBank/DDBJ whole genome shotgun (WGS) entry which is preliminary data.</text>
</comment>
<reference evidence="2" key="1">
    <citation type="submission" date="2020-09" db="EMBL/GenBank/DDBJ databases">
        <title>Genome-Enabled Discovery of Anthraquinone Biosynthesis in Senna tora.</title>
        <authorList>
            <person name="Kang S.-H."/>
            <person name="Pandey R.P."/>
            <person name="Lee C.-M."/>
            <person name="Sim J.-S."/>
            <person name="Jeong J.-T."/>
            <person name="Choi B.-S."/>
            <person name="Jung M."/>
            <person name="Ginzburg D."/>
            <person name="Zhao K."/>
            <person name="Won S.Y."/>
            <person name="Oh T.-J."/>
            <person name="Yu Y."/>
            <person name="Kim N.-H."/>
            <person name="Lee O.R."/>
            <person name="Lee T.-H."/>
            <person name="Bashyal P."/>
            <person name="Kim T.-S."/>
            <person name="Lee W.-H."/>
            <person name="Kawkins C."/>
            <person name="Kim C.-K."/>
            <person name="Kim J.S."/>
            <person name="Ahn B.O."/>
            <person name="Rhee S.Y."/>
            <person name="Sohng J.K."/>
        </authorList>
    </citation>
    <scope>NUCLEOTIDE SEQUENCE</scope>
    <source>
        <tissue evidence="2">Leaf</tissue>
    </source>
</reference>
<evidence type="ECO:0000313" key="2">
    <source>
        <dbReference type="EMBL" id="KAF7826317.1"/>
    </source>
</evidence>
<proteinExistence type="predicted"/>
<name>A0A834TRZ9_9FABA</name>
<dbReference type="AlphaFoldDB" id="A0A834TRZ9"/>
<evidence type="ECO:0000256" key="1">
    <source>
        <dbReference type="SAM" id="MobiDB-lite"/>
    </source>
</evidence>
<feature type="compositionally biased region" description="Basic and acidic residues" evidence="1">
    <location>
        <begin position="1"/>
        <end position="16"/>
    </location>
</feature>
<sequence length="503" mass="56902">MGESVRVRECEGEKTPTNEGQRIDSNTPVTQNHQAEDTPITRIFKTTEAMKKIIACRQIYLRVHIQFGTFTEDYWKALLHGVIIINGHFLSVRKWEERFSPEFIGIDEATHNLSKARFERICILRDLSKPLKQSIIINGFHQSVEFEGVHCFCGFCGMSGHDERVCQKANEKEPMIQKTPISYTPKDEWTTVRRKRPQEADLHLCFLSSPQAWVFILGGEETLPYSNPKQFPLRISYEVLSLKDAAMKQLPSQCRTLKNNPNDCQMKTKTPQKFCLNPTRAHVSTHLCLENEKPSGSSLPQHLLEVHRDITPDSASHISKLGHVSNKQGTTELSPSAFVLPYTDLGEPDVCNDYPNGMASNMGKIDFGRTDRCNIKSGSQGLYESAKAEWTAPHSPSKSNYHRTNTTADGVERDPSCDKLVWNSNSFPVFSNRALAEGSPEPSYLFFLEGEGQIHRRVRHILSEARNGHPDYLIKCAPSLVWDNLLPNYLRDLISKSDAESVG</sequence>
<dbReference type="EMBL" id="JAAIUW010000006">
    <property type="protein sequence ID" value="KAF7826317.1"/>
    <property type="molecule type" value="Genomic_DNA"/>
</dbReference>
<dbReference type="InterPro" id="IPR040256">
    <property type="entry name" value="At4g02000-like"/>
</dbReference>
<dbReference type="Proteomes" id="UP000634136">
    <property type="component" value="Unassembled WGS sequence"/>
</dbReference>
<evidence type="ECO:0000313" key="3">
    <source>
        <dbReference type="Proteomes" id="UP000634136"/>
    </source>
</evidence>
<feature type="region of interest" description="Disordered" evidence="1">
    <location>
        <begin position="389"/>
        <end position="412"/>
    </location>
</feature>
<dbReference type="PANTHER" id="PTHR31286:SF99">
    <property type="entry name" value="DUF4283 DOMAIN-CONTAINING PROTEIN"/>
    <property type="match status" value="1"/>
</dbReference>
<organism evidence="2 3">
    <name type="scientific">Senna tora</name>
    <dbReference type="NCBI Taxonomy" id="362788"/>
    <lineage>
        <taxon>Eukaryota</taxon>
        <taxon>Viridiplantae</taxon>
        <taxon>Streptophyta</taxon>
        <taxon>Embryophyta</taxon>
        <taxon>Tracheophyta</taxon>
        <taxon>Spermatophyta</taxon>
        <taxon>Magnoliopsida</taxon>
        <taxon>eudicotyledons</taxon>
        <taxon>Gunneridae</taxon>
        <taxon>Pentapetalae</taxon>
        <taxon>rosids</taxon>
        <taxon>fabids</taxon>
        <taxon>Fabales</taxon>
        <taxon>Fabaceae</taxon>
        <taxon>Caesalpinioideae</taxon>
        <taxon>Cassia clade</taxon>
        <taxon>Senna</taxon>
    </lineage>
</organism>
<feature type="region of interest" description="Disordered" evidence="1">
    <location>
        <begin position="1"/>
        <end position="34"/>
    </location>
</feature>